<feature type="transmembrane region" description="Helical" evidence="1">
    <location>
        <begin position="21"/>
        <end position="44"/>
    </location>
</feature>
<evidence type="ECO:0000313" key="3">
    <source>
        <dbReference type="Proteomes" id="UP001589836"/>
    </source>
</evidence>
<dbReference type="InterPro" id="IPR009574">
    <property type="entry name" value="DUF1189"/>
</dbReference>
<feature type="transmembrane region" description="Helical" evidence="1">
    <location>
        <begin position="72"/>
        <end position="97"/>
    </location>
</feature>
<evidence type="ECO:0000256" key="1">
    <source>
        <dbReference type="SAM" id="Phobius"/>
    </source>
</evidence>
<dbReference type="Pfam" id="PF06691">
    <property type="entry name" value="DUF1189"/>
    <property type="match status" value="1"/>
</dbReference>
<keyword evidence="3" id="KW-1185">Reference proteome</keyword>
<comment type="caution">
    <text evidence="2">The sequence shown here is derived from an EMBL/GenBank/DDBJ whole genome shotgun (WGS) entry which is preliminary data.</text>
</comment>
<dbReference type="Proteomes" id="UP001589836">
    <property type="component" value="Unassembled WGS sequence"/>
</dbReference>
<proteinExistence type="predicted"/>
<protein>
    <submittedName>
        <fullName evidence="2">DUF1189 family protein</fullName>
    </submittedName>
</protein>
<feature type="transmembrane region" description="Helical" evidence="1">
    <location>
        <begin position="109"/>
        <end position="127"/>
    </location>
</feature>
<accession>A0ABV6LJN1</accession>
<keyword evidence="1" id="KW-0472">Membrane</keyword>
<organism evidence="2 3">
    <name type="scientific">Pontibacillus salicampi</name>
    <dbReference type="NCBI Taxonomy" id="1449801"/>
    <lineage>
        <taxon>Bacteria</taxon>
        <taxon>Bacillati</taxon>
        <taxon>Bacillota</taxon>
        <taxon>Bacilli</taxon>
        <taxon>Bacillales</taxon>
        <taxon>Bacillaceae</taxon>
        <taxon>Pontibacillus</taxon>
    </lineage>
</organism>
<dbReference type="RefSeq" id="WP_377345119.1">
    <property type="nucleotide sequence ID" value="NZ_JBHLTP010000003.1"/>
</dbReference>
<dbReference type="EMBL" id="JBHLTP010000003">
    <property type="protein sequence ID" value="MFC0522594.1"/>
    <property type="molecule type" value="Genomic_DNA"/>
</dbReference>
<gene>
    <name evidence="2" type="ORF">ACFFGV_03175</name>
</gene>
<evidence type="ECO:0000313" key="2">
    <source>
        <dbReference type="EMBL" id="MFC0522594.1"/>
    </source>
</evidence>
<reference evidence="2 3" key="1">
    <citation type="submission" date="2024-09" db="EMBL/GenBank/DDBJ databases">
        <authorList>
            <person name="Sun Q."/>
            <person name="Mori K."/>
        </authorList>
    </citation>
    <scope>NUCLEOTIDE SEQUENCE [LARGE SCALE GENOMIC DNA]</scope>
    <source>
        <strain evidence="2 3">NCAIM B.02529</strain>
    </source>
</reference>
<keyword evidence="1" id="KW-0812">Transmembrane</keyword>
<name>A0ABV6LJN1_9BACI</name>
<keyword evidence="1" id="KW-1133">Transmembrane helix</keyword>
<feature type="transmembrane region" description="Helical" evidence="1">
    <location>
        <begin position="133"/>
        <end position="153"/>
    </location>
</feature>
<sequence>MRKLPYYKQFLYSIYSIKRLSAFRLLSIGNAIMYLFMLMLLSFAPRLIGEWMGTYNGNELASLPLPLPISFLFVYFFTTGYKFIEVSILAALGLLFVSFMKKNLSYKQLWVISAYAITAPTIALSIFEGFGSIIPGGAALLWLASATYLFLAVRAIPNPKQNK</sequence>